<keyword evidence="9" id="KW-0012">Acyltransferase</keyword>
<comment type="similarity">
    <text evidence="2">Belongs to the acyltransferase 3 family.</text>
</comment>
<feature type="domain" description="Acyltransferase 3" evidence="8">
    <location>
        <begin position="25"/>
        <end position="326"/>
    </location>
</feature>
<keyword evidence="3" id="KW-1003">Cell membrane</keyword>
<evidence type="ECO:0000256" key="2">
    <source>
        <dbReference type="ARBA" id="ARBA00007400"/>
    </source>
</evidence>
<keyword evidence="5 7" id="KW-1133">Transmembrane helix</keyword>
<dbReference type="EMBL" id="FOOT01000001">
    <property type="protein sequence ID" value="SFF87179.1"/>
    <property type="molecule type" value="Genomic_DNA"/>
</dbReference>
<feature type="transmembrane region" description="Helical" evidence="7">
    <location>
        <begin position="171"/>
        <end position="191"/>
    </location>
</feature>
<keyword evidence="9" id="KW-0808">Transferase</keyword>
<evidence type="ECO:0000256" key="3">
    <source>
        <dbReference type="ARBA" id="ARBA00022475"/>
    </source>
</evidence>
<dbReference type="InterPro" id="IPR002656">
    <property type="entry name" value="Acyl_transf_3_dom"/>
</dbReference>
<dbReference type="AlphaFoldDB" id="A0A1I2M8Q1"/>
<reference evidence="10" key="1">
    <citation type="submission" date="2016-10" db="EMBL/GenBank/DDBJ databases">
        <authorList>
            <person name="Varghese N."/>
            <person name="Submissions S."/>
        </authorList>
    </citation>
    <scope>NUCLEOTIDE SEQUENCE [LARGE SCALE GENOMIC DNA]</scope>
    <source>
        <strain evidence="10">LP51</strain>
    </source>
</reference>
<evidence type="ECO:0000256" key="4">
    <source>
        <dbReference type="ARBA" id="ARBA00022692"/>
    </source>
</evidence>
<dbReference type="GO" id="GO:0005886">
    <property type="term" value="C:plasma membrane"/>
    <property type="evidence" value="ECO:0007669"/>
    <property type="project" value="UniProtKB-SubCell"/>
</dbReference>
<sequence>MTQGLITSQGAHLHNPSPKKQHLQQIDVVKGIAIVAVLLLHSFTRKELENSFAVYHIWQAVPLFLVVMGLNQGLSVQNKPQHLQHLYNRKYFTKKAARILVPFILVFILSIVVGLLWEWLKGEEVLEFNGYTWLGVLPVTGRGNYFITMLLQSILLLPLIGYGFRHWPKSTFGVLVLLEVLFQLWAANLPYFKEDGYLYDAAFPRYFSAIALGLWLSTLVWKPLKRGDVLLVLLLGLVGAVCLYFLQYERLPLKGYISPEWRTQQVLTFGYAALLVWLALKLLPNFTNFIPVRLLAELGKASYHIFLVQVVYFGLAQQELPVLANILVPVAIGYLFYKYEPALLFGS</sequence>
<keyword evidence="9" id="KW-0378">Hydrolase</keyword>
<feature type="transmembrane region" description="Helical" evidence="7">
    <location>
        <begin position="203"/>
        <end position="221"/>
    </location>
</feature>
<accession>A0A1I2M8Q1</accession>
<feature type="transmembrane region" description="Helical" evidence="7">
    <location>
        <begin position="320"/>
        <end position="337"/>
    </location>
</feature>
<feature type="transmembrane region" description="Helical" evidence="7">
    <location>
        <begin position="145"/>
        <end position="164"/>
    </location>
</feature>
<dbReference type="PANTHER" id="PTHR40074:SF2">
    <property type="entry name" value="O-ACETYLTRANSFERASE WECH"/>
    <property type="match status" value="1"/>
</dbReference>
<feature type="transmembrane region" description="Helical" evidence="7">
    <location>
        <begin position="228"/>
        <end position="246"/>
    </location>
</feature>
<organism evidence="9 10">
    <name type="scientific">Pontibacter chinhatensis</name>
    <dbReference type="NCBI Taxonomy" id="1436961"/>
    <lineage>
        <taxon>Bacteria</taxon>
        <taxon>Pseudomonadati</taxon>
        <taxon>Bacteroidota</taxon>
        <taxon>Cytophagia</taxon>
        <taxon>Cytophagales</taxon>
        <taxon>Hymenobacteraceae</taxon>
        <taxon>Pontibacter</taxon>
    </lineage>
</organism>
<dbReference type="Proteomes" id="UP000198724">
    <property type="component" value="Unassembled WGS sequence"/>
</dbReference>
<evidence type="ECO:0000256" key="1">
    <source>
        <dbReference type="ARBA" id="ARBA00004651"/>
    </source>
</evidence>
<evidence type="ECO:0000313" key="9">
    <source>
        <dbReference type="EMBL" id="SFF87179.1"/>
    </source>
</evidence>
<evidence type="ECO:0000256" key="7">
    <source>
        <dbReference type="SAM" id="Phobius"/>
    </source>
</evidence>
<dbReference type="Pfam" id="PF01757">
    <property type="entry name" value="Acyl_transf_3"/>
    <property type="match status" value="1"/>
</dbReference>
<dbReference type="GO" id="GO:0016413">
    <property type="term" value="F:O-acetyltransferase activity"/>
    <property type="evidence" value="ECO:0007669"/>
    <property type="project" value="TreeGrafter"/>
</dbReference>
<evidence type="ECO:0000256" key="5">
    <source>
        <dbReference type="ARBA" id="ARBA00022989"/>
    </source>
</evidence>
<gene>
    <name evidence="9" type="ORF">SAMN05421739_101193</name>
</gene>
<keyword evidence="10" id="KW-1185">Reference proteome</keyword>
<keyword evidence="6 7" id="KW-0472">Membrane</keyword>
<name>A0A1I2M8Q1_9BACT</name>
<dbReference type="GO" id="GO:0016787">
    <property type="term" value="F:hydrolase activity"/>
    <property type="evidence" value="ECO:0007669"/>
    <property type="project" value="UniProtKB-KW"/>
</dbReference>
<dbReference type="GO" id="GO:0009246">
    <property type="term" value="P:enterobacterial common antigen biosynthetic process"/>
    <property type="evidence" value="ECO:0007669"/>
    <property type="project" value="TreeGrafter"/>
</dbReference>
<dbReference type="PANTHER" id="PTHR40074">
    <property type="entry name" value="O-ACETYLTRANSFERASE WECH"/>
    <property type="match status" value="1"/>
</dbReference>
<feature type="transmembrane region" description="Helical" evidence="7">
    <location>
        <begin position="266"/>
        <end position="283"/>
    </location>
</feature>
<dbReference type="STRING" id="1436961.SAMN05421739_101193"/>
<feature type="transmembrane region" description="Helical" evidence="7">
    <location>
        <begin position="97"/>
        <end position="117"/>
    </location>
</feature>
<evidence type="ECO:0000256" key="6">
    <source>
        <dbReference type="ARBA" id="ARBA00023136"/>
    </source>
</evidence>
<protein>
    <submittedName>
        <fullName evidence="9">Peptidoglycan/LPS O-acetylase OafA/YrhL, contains acyltransferase and SGNH-hydrolase domains</fullName>
    </submittedName>
</protein>
<dbReference type="RefSeq" id="WP_245756059.1">
    <property type="nucleotide sequence ID" value="NZ_FOOT01000001.1"/>
</dbReference>
<keyword evidence="4 7" id="KW-0812">Transmembrane</keyword>
<proteinExistence type="inferred from homology"/>
<comment type="subcellular location">
    <subcellularLocation>
        <location evidence="1">Cell membrane</location>
        <topology evidence="1">Multi-pass membrane protein</topology>
    </subcellularLocation>
</comment>
<evidence type="ECO:0000313" key="10">
    <source>
        <dbReference type="Proteomes" id="UP000198724"/>
    </source>
</evidence>
<evidence type="ECO:0000259" key="8">
    <source>
        <dbReference type="Pfam" id="PF01757"/>
    </source>
</evidence>